<comment type="caution">
    <text evidence="2">The sequence shown here is derived from an EMBL/GenBank/DDBJ whole genome shotgun (WGS) entry which is preliminary data.</text>
</comment>
<dbReference type="Proteomes" id="UP001412067">
    <property type="component" value="Unassembled WGS sequence"/>
</dbReference>
<evidence type="ECO:0000313" key="2">
    <source>
        <dbReference type="EMBL" id="KAK8961865.1"/>
    </source>
</evidence>
<sequence>MEIPENPRPVSVATPSIRRVPRPPVACRECCRRRSPLIPATTRSLQRVPRSPASWLQEPSITARSRSSESLPTQSCDGLPRFHSQHPRHSSFAN</sequence>
<organism evidence="2 3">
    <name type="scientific">Platanthera guangdongensis</name>
    <dbReference type="NCBI Taxonomy" id="2320717"/>
    <lineage>
        <taxon>Eukaryota</taxon>
        <taxon>Viridiplantae</taxon>
        <taxon>Streptophyta</taxon>
        <taxon>Embryophyta</taxon>
        <taxon>Tracheophyta</taxon>
        <taxon>Spermatophyta</taxon>
        <taxon>Magnoliopsida</taxon>
        <taxon>Liliopsida</taxon>
        <taxon>Asparagales</taxon>
        <taxon>Orchidaceae</taxon>
        <taxon>Orchidoideae</taxon>
        <taxon>Orchideae</taxon>
        <taxon>Orchidinae</taxon>
        <taxon>Platanthera</taxon>
    </lineage>
</organism>
<protein>
    <submittedName>
        <fullName evidence="2">Uncharacterized protein</fullName>
    </submittedName>
</protein>
<feature type="compositionally biased region" description="Basic residues" evidence="1">
    <location>
        <begin position="83"/>
        <end position="94"/>
    </location>
</feature>
<gene>
    <name evidence="2" type="ORF">KSP40_PGU002701</name>
</gene>
<reference evidence="2 3" key="1">
    <citation type="journal article" date="2022" name="Nat. Plants">
        <title>Genomes of leafy and leafless Platanthera orchids illuminate the evolution of mycoheterotrophy.</title>
        <authorList>
            <person name="Li M.H."/>
            <person name="Liu K.W."/>
            <person name="Li Z."/>
            <person name="Lu H.C."/>
            <person name="Ye Q.L."/>
            <person name="Zhang D."/>
            <person name="Wang J.Y."/>
            <person name="Li Y.F."/>
            <person name="Zhong Z.M."/>
            <person name="Liu X."/>
            <person name="Yu X."/>
            <person name="Liu D.K."/>
            <person name="Tu X.D."/>
            <person name="Liu B."/>
            <person name="Hao Y."/>
            <person name="Liao X.Y."/>
            <person name="Jiang Y.T."/>
            <person name="Sun W.H."/>
            <person name="Chen J."/>
            <person name="Chen Y.Q."/>
            <person name="Ai Y."/>
            <person name="Zhai J.W."/>
            <person name="Wu S.S."/>
            <person name="Zhou Z."/>
            <person name="Hsiao Y.Y."/>
            <person name="Wu W.L."/>
            <person name="Chen Y.Y."/>
            <person name="Lin Y.F."/>
            <person name="Hsu J.L."/>
            <person name="Li C.Y."/>
            <person name="Wang Z.W."/>
            <person name="Zhao X."/>
            <person name="Zhong W.Y."/>
            <person name="Ma X.K."/>
            <person name="Ma L."/>
            <person name="Huang J."/>
            <person name="Chen G.Z."/>
            <person name="Huang M.Z."/>
            <person name="Huang L."/>
            <person name="Peng D.H."/>
            <person name="Luo Y.B."/>
            <person name="Zou S.Q."/>
            <person name="Chen S.P."/>
            <person name="Lan S."/>
            <person name="Tsai W.C."/>
            <person name="Van de Peer Y."/>
            <person name="Liu Z.J."/>
        </authorList>
    </citation>
    <scope>NUCLEOTIDE SEQUENCE [LARGE SCALE GENOMIC DNA]</scope>
    <source>
        <strain evidence="2">Lor288</strain>
    </source>
</reference>
<evidence type="ECO:0000256" key="1">
    <source>
        <dbReference type="SAM" id="MobiDB-lite"/>
    </source>
</evidence>
<name>A0ABR2ME86_9ASPA</name>
<feature type="region of interest" description="Disordered" evidence="1">
    <location>
        <begin position="41"/>
        <end position="94"/>
    </location>
</feature>
<accession>A0ABR2ME86</accession>
<feature type="compositionally biased region" description="Polar residues" evidence="1">
    <location>
        <begin position="57"/>
        <end position="76"/>
    </location>
</feature>
<evidence type="ECO:0000313" key="3">
    <source>
        <dbReference type="Proteomes" id="UP001412067"/>
    </source>
</evidence>
<dbReference type="EMBL" id="JBBWWR010000009">
    <property type="protein sequence ID" value="KAK8961865.1"/>
    <property type="molecule type" value="Genomic_DNA"/>
</dbReference>
<proteinExistence type="predicted"/>
<keyword evidence="3" id="KW-1185">Reference proteome</keyword>